<dbReference type="InterPro" id="IPR012337">
    <property type="entry name" value="RNaseH-like_sf"/>
</dbReference>
<comment type="similarity">
    <text evidence="3 9">Belongs to the RNase H family.</text>
</comment>
<comment type="catalytic activity">
    <reaction evidence="1 9">
        <text>Endonucleolytic cleavage to 5'-phosphomonoester.</text>
        <dbReference type="EC" id="3.1.26.4"/>
    </reaction>
</comment>
<evidence type="ECO:0000256" key="1">
    <source>
        <dbReference type="ARBA" id="ARBA00000077"/>
    </source>
</evidence>
<comment type="cofactor">
    <cofactor evidence="2 9">
        <name>Mg(2+)</name>
        <dbReference type="ChEBI" id="CHEBI:18420"/>
    </cofactor>
</comment>
<evidence type="ECO:0000313" key="11">
    <source>
        <dbReference type="Proteomes" id="UP000695022"/>
    </source>
</evidence>
<dbReference type="CDD" id="cd09280">
    <property type="entry name" value="RNase_HI_eukaryote_like"/>
    <property type="match status" value="1"/>
</dbReference>
<keyword evidence="5 9" id="KW-0479">Metal-binding</keyword>
<dbReference type="SUPFAM" id="SSF55658">
    <property type="entry name" value="L9 N-domain-like"/>
    <property type="match status" value="1"/>
</dbReference>
<dbReference type="Gene3D" id="3.40.970.10">
    <property type="entry name" value="Ribonuclease H1, N-terminal domain"/>
    <property type="match status" value="1"/>
</dbReference>
<dbReference type="InterPro" id="IPR037056">
    <property type="entry name" value="RNase_H1_N_sf"/>
</dbReference>
<dbReference type="InterPro" id="IPR036397">
    <property type="entry name" value="RNaseH_sf"/>
</dbReference>
<feature type="domain" description="RNase H type-1" evidence="10">
    <location>
        <begin position="217"/>
        <end position="363"/>
    </location>
</feature>
<accession>A0ABM1DRK6</accession>
<evidence type="ECO:0000256" key="3">
    <source>
        <dbReference type="ARBA" id="ARBA00005300"/>
    </source>
</evidence>
<evidence type="ECO:0000259" key="10">
    <source>
        <dbReference type="PROSITE" id="PS50879"/>
    </source>
</evidence>
<proteinExistence type="inferred from homology"/>
<gene>
    <name evidence="12" type="primary">LOC106805485</name>
</gene>
<dbReference type="Pfam" id="PF00075">
    <property type="entry name" value="RNase_H"/>
    <property type="match status" value="1"/>
</dbReference>
<evidence type="ECO:0000313" key="12">
    <source>
        <dbReference type="RefSeq" id="XP_014662577.1"/>
    </source>
</evidence>
<dbReference type="InterPro" id="IPR050092">
    <property type="entry name" value="RNase_H"/>
</dbReference>
<keyword evidence="6 9" id="KW-0255">Endonuclease</keyword>
<sequence length="366" mass="40585">MPRLSVLCTRTRRAFNYTTEKMPFYAVGRGRNPGVYKLWSDCQKEVSKVKDASYKKFDREVDAWKFVSECTTAVTEVSAGHKNGTPPAQEIQTPETVVMYKLGSISEPHSNAALGVMEPEEVEINQTAQFIGIKLQRLEQLCNTVGINIEQKKNHDELLKAVEMKVIIQNMQSELKRFTSCISCVAGKPTLTTERLNQFPNKRRRVESSSSAASGTSDGELKVYTDGCCTNNGRCSARAGIGVYWGPGNPLNVSERLPGRQTNNRAEIHAACKALEQVREMGKTSVTILTDSVFCINGITKWIKGWKKKGWKLSTGGDVKNKEDFQRLESLQHGINVKWVHVRGHCGIVGNEKADMLANQGAALDG</sequence>
<comment type="function">
    <text evidence="9">Endonuclease that specifically degrades the RNA of RNA-DNA hybrids.</text>
</comment>
<dbReference type="EC" id="3.1.26.4" evidence="9"/>
<protein>
    <recommendedName>
        <fullName evidence="9">Ribonuclease H1</fullName>
        <shortName evidence="9">RNase H1</shortName>
        <ecNumber evidence="9">3.1.26.4</ecNumber>
    </recommendedName>
</protein>
<keyword evidence="8 9" id="KW-0460">Magnesium</keyword>
<evidence type="ECO:0000256" key="2">
    <source>
        <dbReference type="ARBA" id="ARBA00001946"/>
    </source>
</evidence>
<dbReference type="Proteomes" id="UP000695022">
    <property type="component" value="Unplaced"/>
</dbReference>
<organism evidence="11 12">
    <name type="scientific">Priapulus caudatus</name>
    <name type="common">Priapulid worm</name>
    <dbReference type="NCBI Taxonomy" id="37621"/>
    <lineage>
        <taxon>Eukaryota</taxon>
        <taxon>Metazoa</taxon>
        <taxon>Ecdysozoa</taxon>
        <taxon>Scalidophora</taxon>
        <taxon>Priapulida</taxon>
        <taxon>Priapulimorpha</taxon>
        <taxon>Priapulimorphida</taxon>
        <taxon>Priapulidae</taxon>
        <taxon>Priapulus</taxon>
    </lineage>
</organism>
<name>A0ABM1DRK6_PRICU</name>
<dbReference type="Gene3D" id="3.30.420.10">
    <property type="entry name" value="Ribonuclease H-like superfamily/Ribonuclease H"/>
    <property type="match status" value="1"/>
</dbReference>
<evidence type="ECO:0000256" key="8">
    <source>
        <dbReference type="ARBA" id="ARBA00022842"/>
    </source>
</evidence>
<evidence type="ECO:0000256" key="7">
    <source>
        <dbReference type="ARBA" id="ARBA00022801"/>
    </source>
</evidence>
<reference evidence="12" key="1">
    <citation type="submission" date="2025-08" db="UniProtKB">
        <authorList>
            <consortium name="RefSeq"/>
        </authorList>
    </citation>
    <scope>IDENTIFICATION</scope>
</reference>
<dbReference type="GeneID" id="106805485"/>
<dbReference type="PIRSF" id="PIRSF036852">
    <property type="entry name" value="Ribonuclease_H1_euk"/>
    <property type="match status" value="1"/>
</dbReference>
<dbReference type="RefSeq" id="XP_014662577.1">
    <property type="nucleotide sequence ID" value="XM_014807091.1"/>
</dbReference>
<dbReference type="Pfam" id="PF01693">
    <property type="entry name" value="Cauli_VI"/>
    <property type="match status" value="1"/>
</dbReference>
<dbReference type="InterPro" id="IPR002156">
    <property type="entry name" value="RNaseH_domain"/>
</dbReference>
<dbReference type="PANTHER" id="PTHR10642">
    <property type="entry name" value="RIBONUCLEASE H1"/>
    <property type="match status" value="1"/>
</dbReference>
<dbReference type="PROSITE" id="PS50879">
    <property type="entry name" value="RNASE_H_1"/>
    <property type="match status" value="1"/>
</dbReference>
<keyword evidence="11" id="KW-1185">Reference proteome</keyword>
<dbReference type="SUPFAM" id="SSF53098">
    <property type="entry name" value="Ribonuclease H-like"/>
    <property type="match status" value="1"/>
</dbReference>
<keyword evidence="4 9" id="KW-0540">Nuclease</keyword>
<keyword evidence="7 9" id="KW-0378">Hydrolase</keyword>
<dbReference type="InterPro" id="IPR009027">
    <property type="entry name" value="Ribosomal_bL9/RNase_H1_N"/>
</dbReference>
<dbReference type="InterPro" id="IPR017067">
    <property type="entry name" value="RNase_H1_euk"/>
</dbReference>
<evidence type="ECO:0000256" key="4">
    <source>
        <dbReference type="ARBA" id="ARBA00022722"/>
    </source>
</evidence>
<evidence type="ECO:0000256" key="6">
    <source>
        <dbReference type="ARBA" id="ARBA00022759"/>
    </source>
</evidence>
<evidence type="ECO:0000256" key="5">
    <source>
        <dbReference type="ARBA" id="ARBA00022723"/>
    </source>
</evidence>
<evidence type="ECO:0000256" key="9">
    <source>
        <dbReference type="PIRNR" id="PIRNR036852"/>
    </source>
</evidence>
<dbReference type="InterPro" id="IPR011320">
    <property type="entry name" value="RNase_H1_N"/>
</dbReference>
<dbReference type="PANTHER" id="PTHR10642:SF26">
    <property type="entry name" value="RIBONUCLEASE H1"/>
    <property type="match status" value="1"/>
</dbReference>